<dbReference type="PANTHER" id="PTHR34353">
    <property type="entry name" value="CRISPR-ASSOCIATED ENDONUCLEASE CAS1 1"/>
    <property type="match status" value="1"/>
</dbReference>
<dbReference type="GO" id="GO:0043571">
    <property type="term" value="P:maintenance of CRISPR repeat elements"/>
    <property type="evidence" value="ECO:0007669"/>
    <property type="project" value="UniProtKB-UniRule"/>
</dbReference>
<evidence type="ECO:0000256" key="2">
    <source>
        <dbReference type="ARBA" id="ARBA00022723"/>
    </source>
</evidence>
<sequence length="327" mass="35539">MKTVLMQRQGTVLGVLGGTLRLTLHGEELARFPADLVEEVLLFGGVSVTTPALRDLLSRGAALHYLTMGGRHLGSLHAGLEGHAGLLRAQVNAERPDLQWPQARAVLHAKLHNTRAVLRRWQTRQPHPALAHAVQAHTDTLSALDTPDPLAPPTLLGLEGTAAATYFAALAATLPAAWGFHGRARRPPPDPVNALLSFGYSVLHAAVLSDIQRVGLHPGFAVLHAPHGRRPVLALDLMEPHRAALVDRTVLACINRHLLNTSHFEASSEGVRLNADGRRRFLTELNARLSAPVGRTGPTYRDLLTRNVRRYAEAVRAGRVYTPDLLR</sequence>
<proteinExistence type="inferred from homology"/>
<dbReference type="CDD" id="cd09634">
    <property type="entry name" value="Cas1_I-II-III"/>
    <property type="match status" value="1"/>
</dbReference>
<dbReference type="InterPro" id="IPR050646">
    <property type="entry name" value="Cas1"/>
</dbReference>
<feature type="binding site" evidence="10">
    <location>
        <position position="159"/>
    </location>
    <ligand>
        <name>Mn(2+)</name>
        <dbReference type="ChEBI" id="CHEBI:29035"/>
    </ligand>
</feature>
<dbReference type="NCBIfam" id="TIGR00287">
    <property type="entry name" value="cas1"/>
    <property type="match status" value="1"/>
</dbReference>
<dbReference type="HAMAP" id="MF_01470">
    <property type="entry name" value="Cas1"/>
    <property type="match status" value="1"/>
</dbReference>
<comment type="caution">
    <text evidence="11">The sequence shown here is derived from an EMBL/GenBank/DDBJ whole genome shotgun (WGS) entry which is preliminary data.</text>
</comment>
<evidence type="ECO:0000313" key="11">
    <source>
        <dbReference type="EMBL" id="GGJ78910.1"/>
    </source>
</evidence>
<dbReference type="GO" id="GO:0004519">
    <property type="term" value="F:endonuclease activity"/>
    <property type="evidence" value="ECO:0007669"/>
    <property type="project" value="UniProtKB-UniRule"/>
</dbReference>
<keyword evidence="5 10" id="KW-0460">Magnesium</keyword>
<evidence type="ECO:0000256" key="4">
    <source>
        <dbReference type="ARBA" id="ARBA00022801"/>
    </source>
</evidence>
<reference evidence="11" key="2">
    <citation type="submission" date="2020-09" db="EMBL/GenBank/DDBJ databases">
        <authorList>
            <person name="Sun Q."/>
            <person name="Ohkuma M."/>
        </authorList>
    </citation>
    <scope>NUCLEOTIDE SEQUENCE</scope>
    <source>
        <strain evidence="11">JCM 14371</strain>
    </source>
</reference>
<dbReference type="Gene3D" id="1.20.120.920">
    <property type="entry name" value="CRISPR-associated endonuclease Cas1, C-terminal domain"/>
    <property type="match status" value="1"/>
</dbReference>
<protein>
    <recommendedName>
        <fullName evidence="10">CRISPR-associated endonuclease Cas1</fullName>
        <ecNumber evidence="10">3.1.-.-</ecNumber>
    </recommendedName>
</protein>
<comment type="subunit">
    <text evidence="9 10">Homodimer, forms a heterotetramer with a Cas2 homodimer.</text>
</comment>
<evidence type="ECO:0000256" key="1">
    <source>
        <dbReference type="ARBA" id="ARBA00022722"/>
    </source>
</evidence>
<dbReference type="GO" id="GO:0046872">
    <property type="term" value="F:metal ion binding"/>
    <property type="evidence" value="ECO:0007669"/>
    <property type="project" value="UniProtKB-UniRule"/>
</dbReference>
<dbReference type="AlphaFoldDB" id="A0A917UR99"/>
<dbReference type="Pfam" id="PF01867">
    <property type="entry name" value="Cas_Cas1"/>
    <property type="match status" value="1"/>
</dbReference>
<keyword evidence="2 10" id="KW-0479">Metal-binding</keyword>
<dbReference type="Proteomes" id="UP000635726">
    <property type="component" value="Unassembled WGS sequence"/>
</dbReference>
<evidence type="ECO:0000256" key="10">
    <source>
        <dbReference type="HAMAP-Rule" id="MF_01470"/>
    </source>
</evidence>
<gene>
    <name evidence="11" type="primary">cas1-1</name>
    <name evidence="10" type="synonym">cas1</name>
    <name evidence="11" type="ORF">GCM10008939_23440</name>
</gene>
<evidence type="ECO:0000256" key="6">
    <source>
        <dbReference type="ARBA" id="ARBA00023118"/>
    </source>
</evidence>
<accession>A0A917UR99</accession>
<dbReference type="PANTHER" id="PTHR34353:SF2">
    <property type="entry name" value="CRISPR-ASSOCIATED ENDONUCLEASE CAS1 1"/>
    <property type="match status" value="1"/>
</dbReference>
<dbReference type="GO" id="GO:0016787">
    <property type="term" value="F:hydrolase activity"/>
    <property type="evidence" value="ECO:0007669"/>
    <property type="project" value="UniProtKB-KW"/>
</dbReference>
<feature type="binding site" evidence="10">
    <location>
        <position position="224"/>
    </location>
    <ligand>
        <name>Mn(2+)</name>
        <dbReference type="ChEBI" id="CHEBI:29035"/>
    </ligand>
</feature>
<keyword evidence="4 10" id="KW-0378">Hydrolase</keyword>
<dbReference type="Gene3D" id="3.100.10.20">
    <property type="entry name" value="CRISPR-associated endonuclease Cas1, N-terminal domain"/>
    <property type="match status" value="1"/>
</dbReference>
<evidence type="ECO:0000256" key="9">
    <source>
        <dbReference type="ARBA" id="ARBA00038592"/>
    </source>
</evidence>
<dbReference type="GO" id="GO:0003677">
    <property type="term" value="F:DNA binding"/>
    <property type="evidence" value="ECO:0007669"/>
    <property type="project" value="UniProtKB-KW"/>
</dbReference>
<dbReference type="EC" id="3.1.-.-" evidence="10"/>
<evidence type="ECO:0000256" key="5">
    <source>
        <dbReference type="ARBA" id="ARBA00022842"/>
    </source>
</evidence>
<evidence type="ECO:0000256" key="3">
    <source>
        <dbReference type="ARBA" id="ARBA00022759"/>
    </source>
</evidence>
<dbReference type="GO" id="GO:0051607">
    <property type="term" value="P:defense response to virus"/>
    <property type="evidence" value="ECO:0007669"/>
    <property type="project" value="UniProtKB-UniRule"/>
</dbReference>
<evidence type="ECO:0000256" key="8">
    <source>
        <dbReference type="ARBA" id="ARBA00023211"/>
    </source>
</evidence>
<keyword evidence="6 10" id="KW-0051">Antiviral defense</keyword>
<comment type="function">
    <text evidence="10">CRISPR (clustered regularly interspaced short palindromic repeat), is an adaptive immune system that provides protection against mobile genetic elements (viruses, transposable elements and conjugative plasmids). CRISPR clusters contain spacers, sequences complementary to antecedent mobile elements, and target invading nucleic acids. CRISPR clusters are transcribed and processed into CRISPR RNA (crRNA). Acts as a dsDNA endonuclease. Involved in the integration of spacer DNA into the CRISPR cassette.</text>
</comment>
<feature type="binding site" evidence="10">
    <location>
        <position position="239"/>
    </location>
    <ligand>
        <name>Mn(2+)</name>
        <dbReference type="ChEBI" id="CHEBI:29035"/>
    </ligand>
</feature>
<dbReference type="InterPro" id="IPR042211">
    <property type="entry name" value="CRISPR-assoc_Cas1_N"/>
</dbReference>
<keyword evidence="12" id="KW-1185">Reference proteome</keyword>
<dbReference type="EMBL" id="BMOE01000007">
    <property type="protein sequence ID" value="GGJ78910.1"/>
    <property type="molecule type" value="Genomic_DNA"/>
</dbReference>
<dbReference type="InterPro" id="IPR042206">
    <property type="entry name" value="CRISPR-assoc_Cas1_C"/>
</dbReference>
<dbReference type="InterPro" id="IPR002729">
    <property type="entry name" value="CRISPR-assoc_Cas1"/>
</dbReference>
<comment type="cofactor">
    <cofactor evidence="10">
        <name>Mg(2+)</name>
        <dbReference type="ChEBI" id="CHEBI:18420"/>
    </cofactor>
    <cofactor evidence="10">
        <name>Mn(2+)</name>
        <dbReference type="ChEBI" id="CHEBI:29035"/>
    </cofactor>
</comment>
<reference evidence="11" key="1">
    <citation type="journal article" date="2014" name="Int. J. Syst. Evol. Microbiol.">
        <title>Complete genome sequence of Corynebacterium casei LMG S-19264T (=DSM 44701T), isolated from a smear-ripened cheese.</title>
        <authorList>
            <consortium name="US DOE Joint Genome Institute (JGI-PGF)"/>
            <person name="Walter F."/>
            <person name="Albersmeier A."/>
            <person name="Kalinowski J."/>
            <person name="Ruckert C."/>
        </authorList>
    </citation>
    <scope>NUCLEOTIDE SEQUENCE</scope>
    <source>
        <strain evidence="11">JCM 14371</strain>
    </source>
</reference>
<keyword evidence="1 10" id="KW-0540">Nuclease</keyword>
<keyword evidence="8 10" id="KW-0464">Manganese</keyword>
<evidence type="ECO:0000256" key="7">
    <source>
        <dbReference type="ARBA" id="ARBA00023125"/>
    </source>
</evidence>
<organism evidence="11 12">
    <name type="scientific">Deinococcus aquiradiocola</name>
    <dbReference type="NCBI Taxonomy" id="393059"/>
    <lineage>
        <taxon>Bacteria</taxon>
        <taxon>Thermotogati</taxon>
        <taxon>Deinococcota</taxon>
        <taxon>Deinococci</taxon>
        <taxon>Deinococcales</taxon>
        <taxon>Deinococcaceae</taxon>
        <taxon>Deinococcus</taxon>
    </lineage>
</organism>
<evidence type="ECO:0000313" key="12">
    <source>
        <dbReference type="Proteomes" id="UP000635726"/>
    </source>
</evidence>
<comment type="similarity">
    <text evidence="10">Belongs to the CRISPR-associated endonuclease Cas1 family.</text>
</comment>
<name>A0A917UR99_9DEIO</name>
<keyword evidence="7 10" id="KW-0238">DNA-binding</keyword>
<keyword evidence="3 10" id="KW-0255">Endonuclease</keyword>